<dbReference type="EC" id="3.1.4.-" evidence="2"/>
<dbReference type="STRING" id="519424.AZF04_05670"/>
<dbReference type="InterPro" id="IPR000979">
    <property type="entry name" value="Phosphodiesterase_MJ0936/Vps29"/>
</dbReference>
<sequence>MKWLIMSDSHGWKEELSPVVQRHEQEVDYIIHCGDSELYEDHPALEKMMVVKGNCDFGEDFNEEIVKELKGVSLFVTHGHLNQVKMTMTNLTYRAEEVGAQITCFGHTHIATSFQENGVIYINPGSIRLPVRPKRTQTYVICEIEDNRVKVEFYTRQGEILPELTNEYTLA</sequence>
<organism evidence="4 5">
    <name type="scientific">Alkalihalobacillus trypoxylicola</name>
    <dbReference type="NCBI Taxonomy" id="519424"/>
    <lineage>
        <taxon>Bacteria</taxon>
        <taxon>Bacillati</taxon>
        <taxon>Bacillota</taxon>
        <taxon>Bacilli</taxon>
        <taxon>Bacillales</taxon>
        <taxon>Bacillaceae</taxon>
        <taxon>Alkalihalobacillus</taxon>
    </lineage>
</organism>
<comment type="caution">
    <text evidence="4">The sequence shown here is derived from an EMBL/GenBank/DDBJ whole genome shotgun (WGS) entry which is preliminary data.</text>
</comment>
<feature type="domain" description="Calcineurin-like phosphoesterase" evidence="3">
    <location>
        <begin position="1"/>
        <end position="146"/>
    </location>
</feature>
<keyword evidence="2" id="KW-0479">Metal-binding</keyword>
<keyword evidence="5" id="KW-1185">Reference proteome</keyword>
<dbReference type="Pfam" id="PF12850">
    <property type="entry name" value="Metallophos_2"/>
    <property type="match status" value="1"/>
</dbReference>
<gene>
    <name evidence="4" type="ORF">AZF04_05670</name>
</gene>
<name>A0A162EC28_9BACI</name>
<dbReference type="InterPro" id="IPR024654">
    <property type="entry name" value="Calcineurin-like_PHP_lpxH"/>
</dbReference>
<dbReference type="AlphaFoldDB" id="A0A162EC28"/>
<dbReference type="Proteomes" id="UP000075806">
    <property type="component" value="Unassembled WGS sequence"/>
</dbReference>
<dbReference type="RefSeq" id="WP_061948546.1">
    <property type="nucleotide sequence ID" value="NZ_LTAO01000012.1"/>
</dbReference>
<evidence type="ECO:0000313" key="5">
    <source>
        <dbReference type="Proteomes" id="UP000075806"/>
    </source>
</evidence>
<comment type="cofactor">
    <cofactor evidence="2">
        <name>a divalent metal cation</name>
        <dbReference type="ChEBI" id="CHEBI:60240"/>
    </cofactor>
</comment>
<accession>A0A162EC28</accession>
<dbReference type="Gene3D" id="3.60.21.10">
    <property type="match status" value="1"/>
</dbReference>
<comment type="similarity">
    <text evidence="1 2">Belongs to the metallophosphoesterase superfamily. YfcE family.</text>
</comment>
<evidence type="ECO:0000259" key="3">
    <source>
        <dbReference type="Pfam" id="PF12850"/>
    </source>
</evidence>
<dbReference type="OrthoDB" id="9800565at2"/>
<dbReference type="InterPro" id="IPR029052">
    <property type="entry name" value="Metallo-depent_PP-like"/>
</dbReference>
<protein>
    <recommendedName>
        <fullName evidence="2">Phosphoesterase</fullName>
        <ecNumber evidence="2">3.1.4.-</ecNumber>
    </recommendedName>
</protein>
<dbReference type="PANTHER" id="PTHR11124">
    <property type="entry name" value="VACUOLAR SORTING PROTEIN VPS29"/>
    <property type="match status" value="1"/>
</dbReference>
<evidence type="ECO:0000256" key="2">
    <source>
        <dbReference type="RuleBase" id="RU362039"/>
    </source>
</evidence>
<dbReference type="NCBIfam" id="TIGR00040">
    <property type="entry name" value="yfcE"/>
    <property type="match status" value="1"/>
</dbReference>
<dbReference type="GO" id="GO:0046872">
    <property type="term" value="F:metal ion binding"/>
    <property type="evidence" value="ECO:0007669"/>
    <property type="project" value="UniProtKB-KW"/>
</dbReference>
<dbReference type="SUPFAM" id="SSF56300">
    <property type="entry name" value="Metallo-dependent phosphatases"/>
    <property type="match status" value="1"/>
</dbReference>
<evidence type="ECO:0000256" key="1">
    <source>
        <dbReference type="ARBA" id="ARBA00008950"/>
    </source>
</evidence>
<evidence type="ECO:0000313" key="4">
    <source>
        <dbReference type="EMBL" id="KYG32255.1"/>
    </source>
</evidence>
<proteinExistence type="inferred from homology"/>
<dbReference type="EMBL" id="LTAO01000012">
    <property type="protein sequence ID" value="KYG32255.1"/>
    <property type="molecule type" value="Genomic_DNA"/>
</dbReference>
<dbReference type="GO" id="GO:0016787">
    <property type="term" value="F:hydrolase activity"/>
    <property type="evidence" value="ECO:0007669"/>
    <property type="project" value="UniProtKB-UniRule"/>
</dbReference>
<reference evidence="4" key="1">
    <citation type="submission" date="2016-02" db="EMBL/GenBank/DDBJ databases">
        <title>Genome sequence of Bacillus trypoxylicola KCTC 13244(T).</title>
        <authorList>
            <person name="Jeong H."/>
            <person name="Park S.-H."/>
            <person name="Choi S.-K."/>
        </authorList>
    </citation>
    <scope>NUCLEOTIDE SEQUENCE [LARGE SCALE GENOMIC DNA]</scope>
    <source>
        <strain evidence="4">KCTC 13244</strain>
    </source>
</reference>